<dbReference type="SUPFAM" id="SSF51445">
    <property type="entry name" value="(Trans)glycosidases"/>
    <property type="match status" value="1"/>
</dbReference>
<dbReference type="EMBL" id="CP001472">
    <property type="protein sequence ID" value="ACO31704.1"/>
    <property type="molecule type" value="Genomic_DNA"/>
</dbReference>
<dbReference type="STRING" id="240015.ACP_0575"/>
<dbReference type="Gene3D" id="3.10.50.10">
    <property type="match status" value="1"/>
</dbReference>
<gene>
    <name evidence="3" type="ordered locus">ACP_0575</name>
</gene>
<dbReference type="RefSeq" id="WP_015895761.1">
    <property type="nucleotide sequence ID" value="NC_012483.1"/>
</dbReference>
<protein>
    <submittedName>
        <fullName evidence="3">Glycosyl hydrolase, family 18</fullName>
    </submittedName>
</protein>
<dbReference type="GO" id="GO:0008061">
    <property type="term" value="F:chitin binding"/>
    <property type="evidence" value="ECO:0007669"/>
    <property type="project" value="InterPro"/>
</dbReference>
<organism evidence="3 4">
    <name type="scientific">Acidobacterium capsulatum (strain ATCC 51196 / DSM 11244 / BCRC 80197 / JCM 7670 / NBRC 15755 / NCIMB 13165 / 161)</name>
    <dbReference type="NCBI Taxonomy" id="240015"/>
    <lineage>
        <taxon>Bacteria</taxon>
        <taxon>Pseudomonadati</taxon>
        <taxon>Acidobacteriota</taxon>
        <taxon>Terriglobia</taxon>
        <taxon>Terriglobales</taxon>
        <taxon>Acidobacteriaceae</taxon>
        <taxon>Acidobacterium</taxon>
    </lineage>
</organism>
<dbReference type="InterPro" id="IPR029070">
    <property type="entry name" value="Chitinase_insertion_sf"/>
</dbReference>
<dbReference type="HOGENOM" id="CLU_037415_2_0_0"/>
<dbReference type="eggNOG" id="COG3858">
    <property type="taxonomic scope" value="Bacteria"/>
</dbReference>
<feature type="domain" description="GH18" evidence="2">
    <location>
        <begin position="23"/>
        <end position="353"/>
    </location>
</feature>
<evidence type="ECO:0000259" key="2">
    <source>
        <dbReference type="PROSITE" id="PS51910"/>
    </source>
</evidence>
<dbReference type="AlphaFoldDB" id="C1F1H5"/>
<dbReference type="InParanoid" id="C1F1H5"/>
<sequence>MKRLFVAALVLLVTFPLAAQARTRSLFYMLRDRASVESFEAHKSQIDILVPAWYSVDATGLVAGEPDPVVMRDAKAAHIPVIALMGLANQKELHTLLHSPTAQAAMNAGMVEASKTYGYAGFQIDFENVLWTDRDALSALVKTSADVMHRAGLQLEIATVPNAPGYPGETAFSRWMFTNWRGAYDLKALAQSADLICLMTYDQHTRWTVPGPVAGWQWTLENLKYALKVVPKDKLSLGIPLYGYHWYTGDPGFGKEHASPHPTADYISGRNALFLLNTYHGHQEWDPVDHATDFWFYRDQMREWVFYTDQRTFAARYDLAKQYGIWGFCSWVLGQEDPDIWKVIPAHPQTAKQ</sequence>
<dbReference type="OrthoDB" id="9775889at2"/>
<evidence type="ECO:0000313" key="4">
    <source>
        <dbReference type="Proteomes" id="UP000002207"/>
    </source>
</evidence>
<accession>C1F1H5</accession>
<dbReference type="GO" id="GO:0016787">
    <property type="term" value="F:hydrolase activity"/>
    <property type="evidence" value="ECO:0007669"/>
    <property type="project" value="UniProtKB-KW"/>
</dbReference>
<name>C1F1H5_ACIC5</name>
<evidence type="ECO:0000313" key="3">
    <source>
        <dbReference type="EMBL" id="ACO31704.1"/>
    </source>
</evidence>
<dbReference type="PANTHER" id="PTHR46066:SF2">
    <property type="entry name" value="CHITINASE DOMAIN-CONTAINING PROTEIN 1"/>
    <property type="match status" value="1"/>
</dbReference>
<dbReference type="Gene3D" id="3.20.20.80">
    <property type="entry name" value="Glycosidases"/>
    <property type="match status" value="1"/>
</dbReference>
<keyword evidence="3" id="KW-0378">Hydrolase</keyword>
<dbReference type="KEGG" id="aca:ACP_0575"/>
<dbReference type="InterPro" id="IPR017853">
    <property type="entry name" value="GH"/>
</dbReference>
<feature type="signal peptide" evidence="1">
    <location>
        <begin position="1"/>
        <end position="21"/>
    </location>
</feature>
<dbReference type="SMART" id="SM00636">
    <property type="entry name" value="Glyco_18"/>
    <property type="match status" value="1"/>
</dbReference>
<dbReference type="Proteomes" id="UP000002207">
    <property type="component" value="Chromosome"/>
</dbReference>
<dbReference type="Pfam" id="PF00704">
    <property type="entry name" value="Glyco_hydro_18"/>
    <property type="match status" value="1"/>
</dbReference>
<dbReference type="PROSITE" id="PS51910">
    <property type="entry name" value="GH18_2"/>
    <property type="match status" value="1"/>
</dbReference>
<dbReference type="InterPro" id="IPR011583">
    <property type="entry name" value="Chitinase_II/V-like_cat"/>
</dbReference>
<feature type="chain" id="PRO_5002909221" evidence="1">
    <location>
        <begin position="22"/>
        <end position="353"/>
    </location>
</feature>
<dbReference type="InterPro" id="IPR001223">
    <property type="entry name" value="Glyco_hydro18_cat"/>
</dbReference>
<proteinExistence type="predicted"/>
<keyword evidence="1" id="KW-0732">Signal</keyword>
<dbReference type="PANTHER" id="PTHR46066">
    <property type="entry name" value="CHITINASE DOMAIN-CONTAINING PROTEIN 1 FAMILY MEMBER"/>
    <property type="match status" value="1"/>
</dbReference>
<evidence type="ECO:0000256" key="1">
    <source>
        <dbReference type="SAM" id="SignalP"/>
    </source>
</evidence>
<keyword evidence="4" id="KW-1185">Reference proteome</keyword>
<dbReference type="CAZy" id="GH18">
    <property type="family name" value="Glycoside Hydrolase Family 18"/>
</dbReference>
<reference evidence="3 4" key="1">
    <citation type="journal article" date="2009" name="Appl. Environ. Microbiol.">
        <title>Three genomes from the phylum Acidobacteria provide insight into the lifestyles of these microorganisms in soils.</title>
        <authorList>
            <person name="Ward N.L."/>
            <person name="Challacombe J.F."/>
            <person name="Janssen P.H."/>
            <person name="Henrissat B."/>
            <person name="Coutinho P.M."/>
            <person name="Wu M."/>
            <person name="Xie G."/>
            <person name="Haft D.H."/>
            <person name="Sait M."/>
            <person name="Badger J."/>
            <person name="Barabote R.D."/>
            <person name="Bradley B."/>
            <person name="Brettin T.S."/>
            <person name="Brinkac L.M."/>
            <person name="Bruce D."/>
            <person name="Creasy T."/>
            <person name="Daugherty S.C."/>
            <person name="Davidsen T.M."/>
            <person name="DeBoy R.T."/>
            <person name="Detter J.C."/>
            <person name="Dodson R.J."/>
            <person name="Durkin A.S."/>
            <person name="Ganapathy A."/>
            <person name="Gwinn-Giglio M."/>
            <person name="Han C.S."/>
            <person name="Khouri H."/>
            <person name="Kiss H."/>
            <person name="Kothari S.P."/>
            <person name="Madupu R."/>
            <person name="Nelson K.E."/>
            <person name="Nelson W.C."/>
            <person name="Paulsen I."/>
            <person name="Penn K."/>
            <person name="Ren Q."/>
            <person name="Rosovitz M.J."/>
            <person name="Selengut J.D."/>
            <person name="Shrivastava S."/>
            <person name="Sullivan S.A."/>
            <person name="Tapia R."/>
            <person name="Thompson L.S."/>
            <person name="Watkins K.L."/>
            <person name="Yang Q."/>
            <person name="Yu C."/>
            <person name="Zafar N."/>
            <person name="Zhou L."/>
            <person name="Kuske C.R."/>
        </authorList>
    </citation>
    <scope>NUCLEOTIDE SEQUENCE [LARGE SCALE GENOMIC DNA]</scope>
    <source>
        <strain evidence="4">ATCC 51196 / DSM 11244 / BCRC 80197 / JCM 7670 / NBRC 15755 / NCIMB 13165 / 161</strain>
    </source>
</reference>
<dbReference type="GO" id="GO:0005975">
    <property type="term" value="P:carbohydrate metabolic process"/>
    <property type="evidence" value="ECO:0007669"/>
    <property type="project" value="InterPro"/>
</dbReference>